<accession>A0A1Y5IA29</accession>
<sequence>MDDTTWMRDRMGWKPTLGDEHPGQCALNPRGAEGTCAQTLMTSMHLWDAKAAPQVHVPYEEKLYECMSTPTSTPTIIPRRGSHKLWNTKNGTAYAWMFVHVPKAAGSYFIEMLKRNKNHENVELGPPATRNFMINGWEPLNSLWAREIPKWLWTMKKHRESGAGIYSQDFMRKDYDAGRRMYFTGATAVGMCDMVDAPCAYLTVLREPIDRMWSEYTYLCLEGNEGHRDWTAEEIANEAAGLGCPLDPLEWYTQKRSAAAQLTGLLAPRGGHTKCGAEAAKANLASGCVRYIFQDDLERGMARVRGRLPDLKHLGDNGGNTWNEVGWIVSGRNGSKEKLTPALAKRLEAYKANATIVAGLRELVRHDLEVYQFAKKNYDAHWNTPLTTC</sequence>
<organism evidence="1">
    <name type="scientific">Ostreococcus tauri</name>
    <name type="common">Marine green alga</name>
    <dbReference type="NCBI Taxonomy" id="70448"/>
    <lineage>
        <taxon>Eukaryota</taxon>
        <taxon>Viridiplantae</taxon>
        <taxon>Chlorophyta</taxon>
        <taxon>Mamiellophyceae</taxon>
        <taxon>Mamiellales</taxon>
        <taxon>Bathycoccaceae</taxon>
        <taxon>Ostreococcus</taxon>
    </lineage>
</organism>
<dbReference type="EMBL" id="KZ155784">
    <property type="protein sequence ID" value="OUS46376.1"/>
    <property type="molecule type" value="Genomic_DNA"/>
</dbReference>
<name>A0A1Y5IA29_OSTTA</name>
<dbReference type="Proteomes" id="UP000195557">
    <property type="component" value="Unassembled WGS sequence"/>
</dbReference>
<proteinExistence type="predicted"/>
<evidence type="ECO:0008006" key="2">
    <source>
        <dbReference type="Google" id="ProtNLM"/>
    </source>
</evidence>
<reference evidence="1" key="1">
    <citation type="submission" date="2017-04" db="EMBL/GenBank/DDBJ databases">
        <title>Population genomics of picophytoplankton unveils novel chromosome hypervariability.</title>
        <authorList>
            <consortium name="DOE Joint Genome Institute"/>
            <person name="Blanc-Mathieu R."/>
            <person name="Krasovec M."/>
            <person name="Hebrard M."/>
            <person name="Yau S."/>
            <person name="Desgranges E."/>
            <person name="Martin J."/>
            <person name="Schackwitz W."/>
            <person name="Kuo A."/>
            <person name="Salin G."/>
            <person name="Donnadieu C."/>
            <person name="Desdevises Y."/>
            <person name="Sanchez-Ferandin S."/>
            <person name="Moreau H."/>
            <person name="Rivals E."/>
            <person name="Grigoriev I.V."/>
            <person name="Grimsley N."/>
            <person name="Eyre-Walker A."/>
            <person name="Piganeau G."/>
        </authorList>
    </citation>
    <scope>NUCLEOTIDE SEQUENCE [LARGE SCALE GENOMIC DNA]</scope>
    <source>
        <strain evidence="1">RCC 1115</strain>
    </source>
</reference>
<dbReference type="Gene3D" id="3.40.50.300">
    <property type="entry name" value="P-loop containing nucleotide triphosphate hydrolases"/>
    <property type="match status" value="1"/>
</dbReference>
<dbReference type="AlphaFoldDB" id="A0A1Y5IA29"/>
<protein>
    <recommendedName>
        <fullName evidence="2">Sulfotransferase</fullName>
    </recommendedName>
</protein>
<dbReference type="InterPro" id="IPR027417">
    <property type="entry name" value="P-loop_NTPase"/>
</dbReference>
<evidence type="ECO:0000313" key="1">
    <source>
        <dbReference type="EMBL" id="OUS46376.1"/>
    </source>
</evidence>
<gene>
    <name evidence="1" type="ORF">BE221DRAFT_199015</name>
</gene>